<dbReference type="Gene3D" id="2.40.70.10">
    <property type="entry name" value="Acid Proteases"/>
    <property type="match status" value="1"/>
</dbReference>
<organism evidence="11 12">
    <name type="scientific">Zophobas morio</name>
    <dbReference type="NCBI Taxonomy" id="2755281"/>
    <lineage>
        <taxon>Eukaryota</taxon>
        <taxon>Metazoa</taxon>
        <taxon>Ecdysozoa</taxon>
        <taxon>Arthropoda</taxon>
        <taxon>Hexapoda</taxon>
        <taxon>Insecta</taxon>
        <taxon>Pterygota</taxon>
        <taxon>Neoptera</taxon>
        <taxon>Endopterygota</taxon>
        <taxon>Coleoptera</taxon>
        <taxon>Polyphaga</taxon>
        <taxon>Cucujiformia</taxon>
        <taxon>Tenebrionidae</taxon>
        <taxon>Zophobas</taxon>
    </lineage>
</organism>
<evidence type="ECO:0000313" key="12">
    <source>
        <dbReference type="Proteomes" id="UP001168821"/>
    </source>
</evidence>
<evidence type="ECO:0000256" key="2">
    <source>
        <dbReference type="ARBA" id="ARBA00022670"/>
    </source>
</evidence>
<dbReference type="FunFam" id="3.30.70.270:FF:000020">
    <property type="entry name" value="Transposon Tf2-6 polyprotein-like Protein"/>
    <property type="match status" value="1"/>
</dbReference>
<dbReference type="SUPFAM" id="SSF50630">
    <property type="entry name" value="Acid proteases"/>
    <property type="match status" value="1"/>
</dbReference>
<keyword evidence="5" id="KW-0540">Nuclease</keyword>
<dbReference type="InterPro" id="IPR050951">
    <property type="entry name" value="Retrovirus_Pol_polyprotein"/>
</dbReference>
<dbReference type="FunFam" id="3.10.10.10:FF:000007">
    <property type="entry name" value="Retrovirus-related Pol polyprotein from transposon 17.6-like Protein"/>
    <property type="match status" value="1"/>
</dbReference>
<dbReference type="GO" id="GO:0008233">
    <property type="term" value="F:peptidase activity"/>
    <property type="evidence" value="ECO:0007669"/>
    <property type="project" value="UniProtKB-KW"/>
</dbReference>
<dbReference type="Pfam" id="PF00078">
    <property type="entry name" value="RVT_1"/>
    <property type="match status" value="1"/>
</dbReference>
<evidence type="ECO:0000256" key="8">
    <source>
        <dbReference type="ARBA" id="ARBA00022918"/>
    </source>
</evidence>
<dbReference type="GO" id="GO:0006508">
    <property type="term" value="P:proteolysis"/>
    <property type="evidence" value="ECO:0007669"/>
    <property type="project" value="UniProtKB-KW"/>
</dbReference>
<evidence type="ECO:0000259" key="10">
    <source>
        <dbReference type="PROSITE" id="PS50878"/>
    </source>
</evidence>
<dbReference type="SUPFAM" id="SSF56672">
    <property type="entry name" value="DNA/RNA polymerases"/>
    <property type="match status" value="1"/>
</dbReference>
<dbReference type="InterPro" id="IPR043502">
    <property type="entry name" value="DNA/RNA_pol_sf"/>
</dbReference>
<evidence type="ECO:0000256" key="6">
    <source>
        <dbReference type="ARBA" id="ARBA00022759"/>
    </source>
</evidence>
<dbReference type="InterPro" id="IPR021109">
    <property type="entry name" value="Peptidase_aspartic_dom_sf"/>
</dbReference>
<dbReference type="InterPro" id="IPR000477">
    <property type="entry name" value="RT_dom"/>
</dbReference>
<keyword evidence="8" id="KW-0695">RNA-directed DNA polymerase</keyword>
<keyword evidence="12" id="KW-1185">Reference proteome</keyword>
<dbReference type="GO" id="GO:0004519">
    <property type="term" value="F:endonuclease activity"/>
    <property type="evidence" value="ECO:0007669"/>
    <property type="project" value="UniProtKB-KW"/>
</dbReference>
<evidence type="ECO:0000256" key="1">
    <source>
        <dbReference type="ARBA" id="ARBA00012493"/>
    </source>
</evidence>
<dbReference type="PANTHER" id="PTHR37984">
    <property type="entry name" value="PROTEIN CBG26694"/>
    <property type="match status" value="1"/>
</dbReference>
<evidence type="ECO:0000256" key="4">
    <source>
        <dbReference type="ARBA" id="ARBA00022695"/>
    </source>
</evidence>
<dbReference type="Gene3D" id="3.10.10.10">
    <property type="entry name" value="HIV Type 1 Reverse Transcriptase, subunit A, domain 1"/>
    <property type="match status" value="1"/>
</dbReference>
<dbReference type="InterPro" id="IPR041577">
    <property type="entry name" value="RT_RNaseH_2"/>
</dbReference>
<dbReference type="CDD" id="cd01647">
    <property type="entry name" value="RT_LTR"/>
    <property type="match status" value="1"/>
</dbReference>
<dbReference type="EMBL" id="JALNTZ010000009">
    <property type="protein sequence ID" value="KAJ3641419.1"/>
    <property type="molecule type" value="Genomic_DNA"/>
</dbReference>
<keyword evidence="4" id="KW-0548">Nucleotidyltransferase</keyword>
<dbReference type="AlphaFoldDB" id="A0AA38HQ21"/>
<dbReference type="Pfam" id="PF17919">
    <property type="entry name" value="RT_RNaseH_2"/>
    <property type="match status" value="1"/>
</dbReference>
<sequence length="553" mass="62564">MEILSADLDMGMCRALIEVTIAGKHGLAFLDTGAKHTIAGYRLYQHLCEAGLASRKVEQVMTLADGEPRRVITQVFDVEISLEGPATRIPIVGLPDHVNGKTLLGVDFVKAANIILDLPGMQWRFRTVQTTWFPLHSEKAVPHVLVNTVSVEPLKYDEGTSLCEQEKFRLSILLDQNKTAFERYEDPTPYAEHCINLTDDVPIATPPYRLSPQRREALQVEIQKMLDDRVIEECESPYAAPVVMVPKRDGTHRVCVDYRKLNHVTVPDRYPLPRIDDVVYAAKRNFYMSTIDLKSGFWQVPVRIEDREKTAFITPFGLYRFIRMPFGLRNSPATFQRLMDRFKTGVPGVCLLVCMDDLIILSETFEEHLSDLEKVFERLRQFRLSANRKKSVFARAAVKFLGHVISTGGISADPDKVSAIVYMQPPSNIKQLVSFLQTCSWFRRFIPEFSNVARPLTTLTKKKAQWTWGAAQEEAFDKLKRLLAMAPILRQADPTMPYILKTDASSFALGACLLQGEGADERLVEYASRLLTSAEQNYTTTEKQALAIVFGVQ</sequence>
<accession>A0AA38HQ21</accession>
<comment type="caution">
    <text evidence="11">The sequence shown here is derived from an EMBL/GenBank/DDBJ whole genome shotgun (WGS) entry which is preliminary data.</text>
</comment>
<proteinExistence type="predicted"/>
<evidence type="ECO:0000256" key="9">
    <source>
        <dbReference type="ARBA" id="ARBA00023268"/>
    </source>
</evidence>
<keyword evidence="9" id="KW-0511">Multifunctional enzyme</keyword>
<reference evidence="11" key="1">
    <citation type="journal article" date="2023" name="G3 (Bethesda)">
        <title>Whole genome assemblies of Zophobas morio and Tenebrio molitor.</title>
        <authorList>
            <person name="Kaur S."/>
            <person name="Stinson S.A."/>
            <person name="diCenzo G.C."/>
        </authorList>
    </citation>
    <scope>NUCLEOTIDE SEQUENCE</scope>
    <source>
        <strain evidence="11">QUZm001</strain>
    </source>
</reference>
<protein>
    <recommendedName>
        <fullName evidence="1">RNA-directed DNA polymerase</fullName>
        <ecNumber evidence="1">2.7.7.49</ecNumber>
    </recommendedName>
</protein>
<dbReference type="Proteomes" id="UP001168821">
    <property type="component" value="Unassembled WGS sequence"/>
</dbReference>
<dbReference type="GO" id="GO:0003964">
    <property type="term" value="F:RNA-directed DNA polymerase activity"/>
    <property type="evidence" value="ECO:0007669"/>
    <property type="project" value="UniProtKB-KW"/>
</dbReference>
<evidence type="ECO:0000256" key="7">
    <source>
        <dbReference type="ARBA" id="ARBA00022801"/>
    </source>
</evidence>
<dbReference type="EC" id="2.7.7.49" evidence="1"/>
<keyword evidence="3" id="KW-0808">Transferase</keyword>
<evidence type="ECO:0000313" key="11">
    <source>
        <dbReference type="EMBL" id="KAJ3641419.1"/>
    </source>
</evidence>
<evidence type="ECO:0000256" key="3">
    <source>
        <dbReference type="ARBA" id="ARBA00022679"/>
    </source>
</evidence>
<keyword evidence="7" id="KW-0378">Hydrolase</keyword>
<keyword evidence="2" id="KW-0645">Protease</keyword>
<gene>
    <name evidence="11" type="ORF">Zmor_027927</name>
</gene>
<dbReference type="PANTHER" id="PTHR37984:SF5">
    <property type="entry name" value="PROTEIN NYNRIN-LIKE"/>
    <property type="match status" value="1"/>
</dbReference>
<feature type="domain" description="Reverse transcriptase" evidence="10">
    <location>
        <begin position="226"/>
        <end position="405"/>
    </location>
</feature>
<dbReference type="Gene3D" id="3.30.70.270">
    <property type="match status" value="2"/>
</dbReference>
<dbReference type="PROSITE" id="PS50878">
    <property type="entry name" value="RT_POL"/>
    <property type="match status" value="1"/>
</dbReference>
<keyword evidence="6" id="KW-0255">Endonuclease</keyword>
<dbReference type="InterPro" id="IPR043128">
    <property type="entry name" value="Rev_trsase/Diguanyl_cyclase"/>
</dbReference>
<name>A0AA38HQ21_9CUCU</name>
<evidence type="ECO:0000256" key="5">
    <source>
        <dbReference type="ARBA" id="ARBA00022722"/>
    </source>
</evidence>